<dbReference type="SUPFAM" id="SSF52266">
    <property type="entry name" value="SGNH hydrolase"/>
    <property type="match status" value="1"/>
</dbReference>
<organism evidence="1 2">
    <name type="scientific">Carboxylicivirga linearis</name>
    <dbReference type="NCBI Taxonomy" id="1628157"/>
    <lineage>
        <taxon>Bacteria</taxon>
        <taxon>Pseudomonadati</taxon>
        <taxon>Bacteroidota</taxon>
        <taxon>Bacteroidia</taxon>
        <taxon>Marinilabiliales</taxon>
        <taxon>Marinilabiliaceae</taxon>
        <taxon>Carboxylicivirga</taxon>
    </lineage>
</organism>
<evidence type="ECO:0000313" key="2">
    <source>
        <dbReference type="Proteomes" id="UP000708576"/>
    </source>
</evidence>
<protein>
    <recommendedName>
        <fullName evidence="3">SGNH/GDSL hydrolase family protein</fullName>
    </recommendedName>
</protein>
<proteinExistence type="predicted"/>
<gene>
    <name evidence="1" type="ORF">KEM10_10075</name>
</gene>
<evidence type="ECO:0008006" key="3">
    <source>
        <dbReference type="Google" id="ProtNLM"/>
    </source>
</evidence>
<comment type="caution">
    <text evidence="1">The sequence shown here is derived from an EMBL/GenBank/DDBJ whole genome shotgun (WGS) entry which is preliminary data.</text>
</comment>
<dbReference type="Proteomes" id="UP000708576">
    <property type="component" value="Unassembled WGS sequence"/>
</dbReference>
<accession>A0ABS5JUQ2</accession>
<sequence length="235" mass="27749">MYEELGYKVFNLGSSGQSPIQTEVLLNRYLDKLNPKLIIYEVSPKVFASDGIESATDIIANGELDYYSFDMAINLMHLKILNTLIFRIYSEVFYKKTQIPLSIDEPKRTYIKGGFVQVDLKEYNPLKRIGNWRKKEMNKKQVEAFENIVTMAKNREIKLSLVQVPFTKEEYLQYDNQSFNEFISKYGSYYDFNQIELLTDKKYFRDNLHLNTEGVLVFNKQIIKQFKLADEQIKY</sequence>
<reference evidence="1 2" key="1">
    <citation type="journal article" date="2015" name="Int. J. Syst. Evol. Microbiol.">
        <title>Carboxylicivirga linearis sp. nov., isolated from a sea cucumber culture pond.</title>
        <authorList>
            <person name="Wang F.Q."/>
            <person name="Zhou Y.X."/>
            <person name="Lin X.Z."/>
            <person name="Chen G.J."/>
            <person name="Du Z.J."/>
        </authorList>
    </citation>
    <scope>NUCLEOTIDE SEQUENCE [LARGE SCALE GENOMIC DNA]</scope>
    <source>
        <strain evidence="1 2">FB218</strain>
    </source>
</reference>
<keyword evidence="2" id="KW-1185">Reference proteome</keyword>
<dbReference type="RefSeq" id="WP_212215857.1">
    <property type="nucleotide sequence ID" value="NZ_JAGUCO010000005.1"/>
</dbReference>
<name>A0ABS5JUQ2_9BACT</name>
<dbReference type="EMBL" id="JAGUCO010000005">
    <property type="protein sequence ID" value="MBS2098625.1"/>
    <property type="molecule type" value="Genomic_DNA"/>
</dbReference>
<evidence type="ECO:0000313" key="1">
    <source>
        <dbReference type="EMBL" id="MBS2098625.1"/>
    </source>
</evidence>